<dbReference type="EMBL" id="FUZI01000001">
    <property type="protein sequence ID" value="SKC31293.1"/>
    <property type="molecule type" value="Genomic_DNA"/>
</dbReference>
<dbReference type="PANTHER" id="PTHR30632:SF0">
    <property type="entry name" value="SULFATE-BINDING PROTEIN"/>
    <property type="match status" value="1"/>
</dbReference>
<dbReference type="InterPro" id="IPR050682">
    <property type="entry name" value="ModA/WtpA"/>
</dbReference>
<organism evidence="1 2">
    <name type="scientific">Photobacterium piscicola</name>
    <dbReference type="NCBI Taxonomy" id="1378299"/>
    <lineage>
        <taxon>Bacteria</taxon>
        <taxon>Pseudomonadati</taxon>
        <taxon>Pseudomonadota</taxon>
        <taxon>Gammaproteobacteria</taxon>
        <taxon>Vibrionales</taxon>
        <taxon>Vibrionaceae</taxon>
        <taxon>Photobacterium</taxon>
    </lineage>
</organism>
<dbReference type="OrthoDB" id="516817at2"/>
<dbReference type="GO" id="GO:0030973">
    <property type="term" value="F:molybdate ion binding"/>
    <property type="evidence" value="ECO:0007669"/>
    <property type="project" value="TreeGrafter"/>
</dbReference>
<name>A0A1T5HX02_9GAMM</name>
<proteinExistence type="predicted"/>
<sequence>MNTRQPAIKIFAAGSLNTTMTQIKSQLEQLTQRSITFTFGPAGLLCKNIQSGMDCDLFLSANMAHPQHLQSITTMKNIMPFCHNSLCLTIARRHYQPHKTWLDYISNPTLLLATSTPNCDPSGDYTWQLFDKIAQYNKPLSDHLKKAALPLVGGVNTLTVPTGYTAASFLIQHHNIDIFIGYSHYQSILTSDPELIVIPIPVQDNILATYGLAYNDDVALPIVNYLLSTSGQHCLQQAGFNSIHQTME</sequence>
<evidence type="ECO:0000313" key="1">
    <source>
        <dbReference type="EMBL" id="SKC31293.1"/>
    </source>
</evidence>
<dbReference type="Proteomes" id="UP000189966">
    <property type="component" value="Unassembled WGS sequence"/>
</dbReference>
<reference evidence="1 2" key="1">
    <citation type="submission" date="2017-02" db="EMBL/GenBank/DDBJ databases">
        <authorList>
            <person name="Peterson S.W."/>
        </authorList>
    </citation>
    <scope>NUCLEOTIDE SEQUENCE [LARGE SCALE GENOMIC DNA]</scope>
    <source>
        <strain evidence="2">type strain: NCCB 100098</strain>
    </source>
</reference>
<accession>A0A1T5HX02</accession>
<dbReference type="RefSeq" id="WP_080156101.1">
    <property type="nucleotide sequence ID" value="NZ_FUZI01000001.1"/>
</dbReference>
<gene>
    <name evidence="1" type="ORF">CZ809_00771</name>
</gene>
<dbReference type="PANTHER" id="PTHR30632">
    <property type="entry name" value="MOLYBDATE-BINDING PERIPLASMIC PROTEIN"/>
    <property type="match status" value="1"/>
</dbReference>
<dbReference type="SUPFAM" id="SSF53850">
    <property type="entry name" value="Periplasmic binding protein-like II"/>
    <property type="match status" value="1"/>
</dbReference>
<dbReference type="AlphaFoldDB" id="A0A1T5HX02"/>
<dbReference type="Pfam" id="PF13531">
    <property type="entry name" value="SBP_bac_11"/>
    <property type="match status" value="1"/>
</dbReference>
<dbReference type="GO" id="GO:0015689">
    <property type="term" value="P:molybdate ion transport"/>
    <property type="evidence" value="ECO:0007669"/>
    <property type="project" value="TreeGrafter"/>
</dbReference>
<protein>
    <submittedName>
        <fullName evidence="1">Molybdate ABC transporter periplasmic molybdate-binding protein</fullName>
    </submittedName>
</protein>
<dbReference type="Gene3D" id="3.40.190.10">
    <property type="entry name" value="Periplasmic binding protein-like II"/>
    <property type="match status" value="2"/>
</dbReference>
<evidence type="ECO:0000313" key="2">
    <source>
        <dbReference type="Proteomes" id="UP000189966"/>
    </source>
</evidence>